<evidence type="ECO:0000313" key="2">
    <source>
        <dbReference type="EMBL" id="SCM56867.1"/>
    </source>
</evidence>
<gene>
    <name evidence="2" type="ORF">ING2E5A_1079</name>
</gene>
<feature type="transmembrane region" description="Helical" evidence="1">
    <location>
        <begin position="128"/>
        <end position="149"/>
    </location>
</feature>
<dbReference type="STRING" id="1642646.ING2E5A_1079"/>
<dbReference type="SUPFAM" id="SSF55811">
    <property type="entry name" value="Nudix"/>
    <property type="match status" value="1"/>
</dbReference>
<evidence type="ECO:0000313" key="3">
    <source>
        <dbReference type="Proteomes" id="UP000178485"/>
    </source>
</evidence>
<protein>
    <recommendedName>
        <fullName evidence="4">Nudix hydrolase domain-containing protein</fullName>
    </recommendedName>
</protein>
<name>A0A1G4G5V5_9BACT</name>
<dbReference type="RefSeq" id="WP_071136487.1">
    <property type="nucleotide sequence ID" value="NZ_DUQN01000126.1"/>
</dbReference>
<sequence length="366" mass="42348">MGEGSVIIKQLRNPAYGLIPLLVFSILSKWVDTGTALCVALGLALLGVFLVRKHSRMLYDISAITFCIALIMLLFQYPLDDFGKFVIVEVIFVMALVVSRLLRTRVITILARNRQPNVRNYLSESFRVAFQIQYALFFHLLLTLVYFTLSTVQPPKIGEREIILLAEVIILAVIVMEVVRFHFLDKKLRAEEWLPVVTESGEVTGKVAKSVTREMKNKFMHPVVRIALISNGKIYLKKRDASRLLNPGALDYPFEKYMQYNHDINEAILNMVKKEIGTKDIPLRFLLKYIFENKSTKRLIFLYVSIIDDEEKFNSLELKDGKLWTEKQIEENRNSNIFSECFELEFEYLKNTVLLNYKLKATETPC</sequence>
<feature type="transmembrane region" description="Helical" evidence="1">
    <location>
        <begin position="161"/>
        <end position="179"/>
    </location>
</feature>
<reference evidence="2 3" key="1">
    <citation type="submission" date="2016-08" db="EMBL/GenBank/DDBJ databases">
        <authorList>
            <person name="Seilhamer J.J."/>
        </authorList>
    </citation>
    <scope>NUCLEOTIDE SEQUENCE [LARGE SCALE GENOMIC DNA]</scope>
    <source>
        <strain evidence="2">ING2-E5A</strain>
    </source>
</reference>
<feature type="transmembrane region" description="Helical" evidence="1">
    <location>
        <begin position="85"/>
        <end position="102"/>
    </location>
</feature>
<dbReference type="AlphaFoldDB" id="A0A1G4G5V5"/>
<evidence type="ECO:0000256" key="1">
    <source>
        <dbReference type="SAM" id="Phobius"/>
    </source>
</evidence>
<dbReference type="Proteomes" id="UP000178485">
    <property type="component" value="Chromosome i"/>
</dbReference>
<accession>A0A1G4G5V5</accession>
<organism evidence="2 3">
    <name type="scientific">Petrimonas mucosa</name>
    <dbReference type="NCBI Taxonomy" id="1642646"/>
    <lineage>
        <taxon>Bacteria</taxon>
        <taxon>Pseudomonadati</taxon>
        <taxon>Bacteroidota</taxon>
        <taxon>Bacteroidia</taxon>
        <taxon>Bacteroidales</taxon>
        <taxon>Dysgonomonadaceae</taxon>
        <taxon>Petrimonas</taxon>
    </lineage>
</organism>
<keyword evidence="1" id="KW-0812">Transmembrane</keyword>
<keyword evidence="1" id="KW-1133">Transmembrane helix</keyword>
<evidence type="ECO:0008006" key="4">
    <source>
        <dbReference type="Google" id="ProtNLM"/>
    </source>
</evidence>
<proteinExistence type="predicted"/>
<dbReference type="EMBL" id="LT608328">
    <property type="protein sequence ID" value="SCM56867.1"/>
    <property type="molecule type" value="Genomic_DNA"/>
</dbReference>
<feature type="transmembrane region" description="Helical" evidence="1">
    <location>
        <begin position="30"/>
        <end position="51"/>
    </location>
</feature>
<keyword evidence="3" id="KW-1185">Reference proteome</keyword>
<dbReference type="InterPro" id="IPR015797">
    <property type="entry name" value="NUDIX_hydrolase-like_dom_sf"/>
</dbReference>
<feature type="transmembrane region" description="Helical" evidence="1">
    <location>
        <begin position="58"/>
        <end position="79"/>
    </location>
</feature>
<dbReference type="Gene3D" id="3.90.79.10">
    <property type="entry name" value="Nucleoside Triphosphate Pyrophosphohydrolase"/>
    <property type="match status" value="1"/>
</dbReference>
<keyword evidence="1" id="KW-0472">Membrane</keyword>
<dbReference type="KEGG" id="pmuc:ING2E5A_1079"/>